<dbReference type="OrthoDB" id="25987at2759"/>
<evidence type="ECO:0000313" key="3">
    <source>
        <dbReference type="Proteomes" id="UP000299102"/>
    </source>
</evidence>
<dbReference type="Proteomes" id="UP000299102">
    <property type="component" value="Unassembled WGS sequence"/>
</dbReference>
<dbReference type="STRING" id="151549.A0A4C1SYN3"/>
<proteinExistence type="inferred from homology"/>
<accession>A0A4C1SYN3</accession>
<dbReference type="EMBL" id="BGZK01000021">
    <property type="protein sequence ID" value="GBP06288.1"/>
    <property type="molecule type" value="Genomic_DNA"/>
</dbReference>
<name>A0A4C1SYN3_EUMVA</name>
<dbReference type="InterPro" id="IPR029060">
    <property type="entry name" value="PIN-like_dom_sf"/>
</dbReference>
<comment type="caution">
    <text evidence="2">The sequence shown here is derived from an EMBL/GenBank/DDBJ whole genome shotgun (WGS) entry which is preliminary data.</text>
</comment>
<organism evidence="2 3">
    <name type="scientific">Eumeta variegata</name>
    <name type="common">Bagworm moth</name>
    <name type="synonym">Eumeta japonica</name>
    <dbReference type="NCBI Taxonomy" id="151549"/>
    <lineage>
        <taxon>Eukaryota</taxon>
        <taxon>Metazoa</taxon>
        <taxon>Ecdysozoa</taxon>
        <taxon>Arthropoda</taxon>
        <taxon>Hexapoda</taxon>
        <taxon>Insecta</taxon>
        <taxon>Pterygota</taxon>
        <taxon>Neoptera</taxon>
        <taxon>Endopterygota</taxon>
        <taxon>Lepidoptera</taxon>
        <taxon>Glossata</taxon>
        <taxon>Ditrysia</taxon>
        <taxon>Tineoidea</taxon>
        <taxon>Psychidae</taxon>
        <taxon>Oiketicinae</taxon>
        <taxon>Eumeta</taxon>
    </lineage>
</organism>
<protein>
    <submittedName>
        <fullName evidence="2">Protein asteroid homolog 1</fullName>
    </submittedName>
</protein>
<keyword evidence="3" id="KW-1185">Reference proteome</keyword>
<dbReference type="AlphaFoldDB" id="A0A4C1SYN3"/>
<evidence type="ECO:0000313" key="2">
    <source>
        <dbReference type="EMBL" id="GBP06288.1"/>
    </source>
</evidence>
<dbReference type="SUPFAM" id="SSF88723">
    <property type="entry name" value="PIN domain-like"/>
    <property type="match status" value="1"/>
</dbReference>
<reference evidence="2 3" key="1">
    <citation type="journal article" date="2019" name="Commun. Biol.">
        <title>The bagworm genome reveals a unique fibroin gene that provides high tensile strength.</title>
        <authorList>
            <person name="Kono N."/>
            <person name="Nakamura H."/>
            <person name="Ohtoshi R."/>
            <person name="Tomita M."/>
            <person name="Numata K."/>
            <person name="Arakawa K."/>
        </authorList>
    </citation>
    <scope>NUCLEOTIDE SEQUENCE [LARGE SCALE GENOMIC DNA]</scope>
</reference>
<comment type="similarity">
    <text evidence="1">Belongs to the asteroid family.</text>
</comment>
<gene>
    <name evidence="2" type="primary">ASTE1</name>
    <name evidence="2" type="ORF">EVAR_3620_1</name>
</gene>
<dbReference type="PANTHER" id="PTHR15665:SF1">
    <property type="entry name" value="PROTEIN ASTEROID HOMOLOG 1"/>
    <property type="match status" value="1"/>
</dbReference>
<sequence length="623" mass="72215">MLERNKISVLDIVTPLVTTVADTLHVGSTLSPPSRAMEDVSTYETLDMKIKGFSIYIENSKATQEVLLENCSIVFNAHSFFYTRYTESEITRLTGGEYDRYASHLRKFFEPFQLNNVKCYFVFKGGHYSDTDLEQRIKEFDTQVSDVIEMKNDRRDPILARNVAFQVLDELGMRYVISEYGSTNDVVDLAMALRCPVIGFNNILCFYPIQYIRYETIVFDEGKLKCKIFSLNSFLEQHGINKNDFALLGAMLNQENFPFYFFNRRLQELRFVSPRDNVKHILSLLSSKGETFRTDIMNKINDEETVTFVEAEESLKQCLYYEGQQTYLVRYALSEELEFDGGPSWFSKGVCLRRIAVCYVNLVRNRLLFGSWEVEDINSEDSLVLSLKIIRYAYDLLTNYEGSSFTFIRRVGTSVEKEEITKDLSIHKPEIVVADLFKNGWTGFSMLFDLFLKSESLDLVELEEAPSDARILMASLVYFSRRSPKGLHLTYSVLLCYLLLNLGSSNDTPKNMEKYFEASDDELRKCLDRETLHPLIQFQRCLEHMNYLNTLCATKYAPSIYHKTINGTFIYNVMQILKSTTNPRAFIESLMSSIPEILMSFQEFVNVYHKLMEIRKANEQTSN</sequence>
<dbReference type="InterPro" id="IPR026832">
    <property type="entry name" value="Asteroid"/>
</dbReference>
<dbReference type="PANTHER" id="PTHR15665">
    <property type="entry name" value="ASTEROID PROTEIN"/>
    <property type="match status" value="1"/>
</dbReference>
<evidence type="ECO:0000256" key="1">
    <source>
        <dbReference type="ARBA" id="ARBA00007398"/>
    </source>
</evidence>